<dbReference type="AlphaFoldDB" id="F7XPV3"/>
<feature type="transmembrane region" description="Helical" evidence="6">
    <location>
        <begin position="388"/>
        <end position="406"/>
    </location>
</feature>
<feature type="transmembrane region" description="Helical" evidence="6">
    <location>
        <begin position="289"/>
        <end position="311"/>
    </location>
</feature>
<organism evidence="7 8">
    <name type="scientific">Methanosalsum zhilinae (strain DSM 4017 / NBRC 107636 / OCM 62 / WeN5)</name>
    <name type="common">Methanohalophilus zhilinae</name>
    <dbReference type="NCBI Taxonomy" id="679901"/>
    <lineage>
        <taxon>Archaea</taxon>
        <taxon>Methanobacteriati</taxon>
        <taxon>Methanobacteriota</taxon>
        <taxon>Stenosarchaea group</taxon>
        <taxon>Methanomicrobia</taxon>
        <taxon>Methanosarcinales</taxon>
        <taxon>Methanosarcinaceae</taxon>
        <taxon>Methanosalsum</taxon>
    </lineage>
</organism>
<feature type="transmembrane region" description="Helical" evidence="6">
    <location>
        <begin position="360"/>
        <end position="382"/>
    </location>
</feature>
<dbReference type="RefSeq" id="WP_013898910.1">
    <property type="nucleotide sequence ID" value="NC_015676.1"/>
</dbReference>
<feature type="transmembrane region" description="Helical" evidence="6">
    <location>
        <begin position="148"/>
        <end position="171"/>
    </location>
</feature>
<dbReference type="PANTHER" id="PTHR30250">
    <property type="entry name" value="PST FAMILY PREDICTED COLANIC ACID TRANSPORTER"/>
    <property type="match status" value="1"/>
</dbReference>
<protein>
    <submittedName>
        <fullName evidence="7">Polysaccharide biosynthesis protein</fullName>
    </submittedName>
</protein>
<evidence type="ECO:0000256" key="3">
    <source>
        <dbReference type="ARBA" id="ARBA00022692"/>
    </source>
</evidence>
<dbReference type="GeneID" id="10823278"/>
<dbReference type="Proteomes" id="UP000006622">
    <property type="component" value="Chromosome"/>
</dbReference>
<dbReference type="CDD" id="cd13128">
    <property type="entry name" value="MATE_Wzx_like"/>
    <property type="match status" value="1"/>
</dbReference>
<feature type="transmembrane region" description="Helical" evidence="6">
    <location>
        <begin position="418"/>
        <end position="439"/>
    </location>
</feature>
<evidence type="ECO:0000256" key="1">
    <source>
        <dbReference type="ARBA" id="ARBA00004651"/>
    </source>
</evidence>
<sequence length="489" mass="53560">MVLNRIFARIMSVGEIQRQSIATFVSQIILTFVGFLSTMYFAHTVGSGVLGAYFLFTAYFGIINLVTDGGFGGAAIKRISEGEEQNAYFTAFVVLRTVLTVLIIGLILAFRSYAGLDSQILDWLILALIVALFYSTIYAGIAGRSKMGIAAVGTISQNLSRIFLQVIAVFLGYGLAGLAGGFIAGFIGAALIQFKFFDLNFERFEWRHITSLASFSFWLFLTSAGVILYSHVDVIMIGYFLEESDVGVYQVVFQFTTIAVILAIAIKTTLWPKISRWGKTQDTDSAERALSRALTFSFLMAVPIVAGGALLGERMLYFFYGAGFAWGYTTLVILFCAQLINVFQTFFTMCLGALDRQRDAFHVTAISSGANIIFNLILIPVIGIEGAAIATVVTMALNALLAKRVLSTIIQVKLDTRSILNIFKATAAMSVFVGVYIYLIPVTSVWLTLLPIAVGGMIYGLLILKLDPAIYSDLKDISTRMNLPWPKLL</sequence>
<feature type="transmembrane region" description="Helical" evidence="6">
    <location>
        <begin position="177"/>
        <end position="197"/>
    </location>
</feature>
<feature type="transmembrane region" description="Helical" evidence="6">
    <location>
        <begin position="120"/>
        <end position="141"/>
    </location>
</feature>
<proteinExistence type="predicted"/>
<dbReference type="OrthoDB" id="112053at2157"/>
<dbReference type="KEGG" id="mzh:Mzhil_1638"/>
<feature type="transmembrane region" description="Helical" evidence="6">
    <location>
        <begin position="317"/>
        <end position="340"/>
    </location>
</feature>
<keyword evidence="2" id="KW-1003">Cell membrane</keyword>
<feature type="transmembrane region" description="Helical" evidence="6">
    <location>
        <begin position="87"/>
        <end position="114"/>
    </location>
</feature>
<feature type="transmembrane region" description="Helical" evidence="6">
    <location>
        <begin position="21"/>
        <end position="42"/>
    </location>
</feature>
<evidence type="ECO:0000256" key="6">
    <source>
        <dbReference type="SAM" id="Phobius"/>
    </source>
</evidence>
<accession>F7XPV3</accession>
<comment type="subcellular location">
    <subcellularLocation>
        <location evidence="1">Cell membrane</location>
        <topology evidence="1">Multi-pass membrane protein</topology>
    </subcellularLocation>
</comment>
<keyword evidence="5 6" id="KW-0472">Membrane</keyword>
<keyword evidence="4 6" id="KW-1133">Transmembrane helix</keyword>
<keyword evidence="3 6" id="KW-0812">Transmembrane</keyword>
<feature type="transmembrane region" description="Helical" evidence="6">
    <location>
        <begin position="445"/>
        <end position="464"/>
    </location>
</feature>
<keyword evidence="8" id="KW-1185">Reference proteome</keyword>
<reference evidence="7" key="1">
    <citation type="submission" date="2010-07" db="EMBL/GenBank/DDBJ databases">
        <title>The complete genome of Methanosalsum zhilinae DSM 4017.</title>
        <authorList>
            <consortium name="US DOE Joint Genome Institute (JGI-PGF)"/>
            <person name="Lucas S."/>
            <person name="Copeland A."/>
            <person name="Lapidus A."/>
            <person name="Glavina del Rio T."/>
            <person name="Dalin E."/>
            <person name="Tice H."/>
            <person name="Bruce D."/>
            <person name="Goodwin L."/>
            <person name="Pitluck S."/>
            <person name="Kyrpides N."/>
            <person name="Mavromatis K."/>
            <person name="Ovchinnikova G."/>
            <person name="Daligault H."/>
            <person name="Detter J.C."/>
            <person name="Han C."/>
            <person name="Tapia R."/>
            <person name="Larimer F."/>
            <person name="Land M."/>
            <person name="Hauser L."/>
            <person name="Markowitz V."/>
            <person name="Cheng J.-F."/>
            <person name="Hugenholtz P."/>
            <person name="Woyke T."/>
            <person name="Wu D."/>
            <person name="Spring S."/>
            <person name="Schueler E."/>
            <person name="Brambilla E."/>
            <person name="Klenk H.-P."/>
            <person name="Eisen J.A."/>
        </authorList>
    </citation>
    <scope>NUCLEOTIDE SEQUENCE</scope>
    <source>
        <strain evidence="7">DSM 4017</strain>
    </source>
</reference>
<gene>
    <name evidence="7" type="ordered locus">Mzhil_1638</name>
</gene>
<evidence type="ECO:0000313" key="7">
    <source>
        <dbReference type="EMBL" id="AEH61474.1"/>
    </source>
</evidence>
<dbReference type="STRING" id="679901.Mzhil_1638"/>
<dbReference type="PANTHER" id="PTHR30250:SF28">
    <property type="entry name" value="POLYSACCHARIDE BIOSYNTHESIS PROTEIN"/>
    <property type="match status" value="1"/>
</dbReference>
<dbReference type="Pfam" id="PF01943">
    <property type="entry name" value="Polysacc_synt"/>
    <property type="match status" value="1"/>
</dbReference>
<feature type="transmembrane region" description="Helical" evidence="6">
    <location>
        <begin position="217"/>
        <end position="241"/>
    </location>
</feature>
<dbReference type="GO" id="GO:0005886">
    <property type="term" value="C:plasma membrane"/>
    <property type="evidence" value="ECO:0007669"/>
    <property type="project" value="UniProtKB-SubCell"/>
</dbReference>
<evidence type="ECO:0000256" key="4">
    <source>
        <dbReference type="ARBA" id="ARBA00022989"/>
    </source>
</evidence>
<evidence type="ECO:0000313" key="8">
    <source>
        <dbReference type="Proteomes" id="UP000006622"/>
    </source>
</evidence>
<dbReference type="HOGENOM" id="CLU_043240_0_0_2"/>
<dbReference type="InterPro" id="IPR050833">
    <property type="entry name" value="Poly_Biosynth_Transport"/>
</dbReference>
<dbReference type="EMBL" id="CP002101">
    <property type="protein sequence ID" value="AEH61474.1"/>
    <property type="molecule type" value="Genomic_DNA"/>
</dbReference>
<dbReference type="InterPro" id="IPR002797">
    <property type="entry name" value="Polysacc_synth"/>
</dbReference>
<feature type="transmembrane region" description="Helical" evidence="6">
    <location>
        <begin position="48"/>
        <end position="66"/>
    </location>
</feature>
<feature type="transmembrane region" description="Helical" evidence="6">
    <location>
        <begin position="247"/>
        <end position="268"/>
    </location>
</feature>
<evidence type="ECO:0000256" key="5">
    <source>
        <dbReference type="ARBA" id="ARBA00023136"/>
    </source>
</evidence>
<evidence type="ECO:0000256" key="2">
    <source>
        <dbReference type="ARBA" id="ARBA00022475"/>
    </source>
</evidence>
<name>F7XPV3_METZD</name>